<reference evidence="2 3" key="1">
    <citation type="submission" date="2021-05" db="EMBL/GenBank/DDBJ databases">
        <title>Description of Cellulomonas sp. DKR-3 sp. nov.</title>
        <authorList>
            <person name="Dahal R.H."/>
            <person name="Chaudhary D.K."/>
        </authorList>
    </citation>
    <scope>NUCLEOTIDE SEQUENCE [LARGE SCALE GENOMIC DNA]</scope>
    <source>
        <strain evidence="2 3">DKR-3</strain>
    </source>
</reference>
<accession>A0ABS5U2I2</accession>
<protein>
    <submittedName>
        <fullName evidence="2">ROK family protein</fullName>
    </submittedName>
</protein>
<name>A0ABS5U2I2_9CELL</name>
<evidence type="ECO:0000313" key="3">
    <source>
        <dbReference type="Proteomes" id="UP000722125"/>
    </source>
</evidence>
<dbReference type="Pfam" id="PF00480">
    <property type="entry name" value="ROK"/>
    <property type="match status" value="1"/>
</dbReference>
<evidence type="ECO:0000313" key="2">
    <source>
        <dbReference type="EMBL" id="MBT0995604.1"/>
    </source>
</evidence>
<dbReference type="PANTHER" id="PTHR18964">
    <property type="entry name" value="ROK (REPRESSOR, ORF, KINASE) FAMILY"/>
    <property type="match status" value="1"/>
</dbReference>
<dbReference type="InterPro" id="IPR000600">
    <property type="entry name" value="ROK"/>
</dbReference>
<dbReference type="Gene3D" id="3.30.420.40">
    <property type="match status" value="2"/>
</dbReference>
<comment type="similarity">
    <text evidence="1">Belongs to the ROK (NagC/XylR) family.</text>
</comment>
<organism evidence="2 3">
    <name type="scientific">Cellulomonas fulva</name>
    <dbReference type="NCBI Taxonomy" id="2835530"/>
    <lineage>
        <taxon>Bacteria</taxon>
        <taxon>Bacillati</taxon>
        <taxon>Actinomycetota</taxon>
        <taxon>Actinomycetes</taxon>
        <taxon>Micrococcales</taxon>
        <taxon>Cellulomonadaceae</taxon>
        <taxon>Cellulomonas</taxon>
    </lineage>
</organism>
<evidence type="ECO:0000256" key="1">
    <source>
        <dbReference type="ARBA" id="ARBA00006479"/>
    </source>
</evidence>
<dbReference type="SUPFAM" id="SSF53067">
    <property type="entry name" value="Actin-like ATPase domain"/>
    <property type="match status" value="1"/>
</dbReference>
<proteinExistence type="inferred from homology"/>
<dbReference type="RefSeq" id="WP_214352682.1">
    <property type="nucleotide sequence ID" value="NZ_JAHBOH010000002.1"/>
</dbReference>
<keyword evidence="3" id="KW-1185">Reference proteome</keyword>
<dbReference type="Proteomes" id="UP000722125">
    <property type="component" value="Unassembled WGS sequence"/>
</dbReference>
<gene>
    <name evidence="2" type="ORF">KIN34_15070</name>
</gene>
<sequence>MQTSTTADLSAGYTVGVDVGGTKTATILLDAAGHVVAHDRTPTRKGATSVAADAAQAVDRVLAEAGVPRAALAGVGIGVPGVVDPGPGSVANAVNLGIGGRVPLADLVAERLGDGVAVRLENDLNAAVLGAAHHLAESGEGPVDDLAFVALGTGLAAGIMLDGRLRRGPHQAAGEIGHLQYVPDGLPCKCGQAGCLERYASGSAIDALWPSRTGRPAPVELFEAAAAGDGVARRVRDEFVAAVAAAVRVLVLTCDVGRIVIGGGVSQLGEPLLRALVAELDRRAASSPFLRAADLPGRVRLAPVGVPVGAVGAALVGRGGI</sequence>
<dbReference type="InterPro" id="IPR043129">
    <property type="entry name" value="ATPase_NBD"/>
</dbReference>
<dbReference type="EMBL" id="JAHBOH010000002">
    <property type="protein sequence ID" value="MBT0995604.1"/>
    <property type="molecule type" value="Genomic_DNA"/>
</dbReference>
<comment type="caution">
    <text evidence="2">The sequence shown here is derived from an EMBL/GenBank/DDBJ whole genome shotgun (WGS) entry which is preliminary data.</text>
</comment>
<dbReference type="PANTHER" id="PTHR18964:SF149">
    <property type="entry name" value="BIFUNCTIONAL UDP-N-ACETYLGLUCOSAMINE 2-EPIMERASE_N-ACETYLMANNOSAMINE KINASE"/>
    <property type="match status" value="1"/>
</dbReference>